<reference evidence="4" key="1">
    <citation type="journal article" date="2019" name="Int. J. Syst. Evol. Microbiol.">
        <title>The Global Catalogue of Microorganisms (GCM) 10K type strain sequencing project: providing services to taxonomists for standard genome sequencing and annotation.</title>
        <authorList>
            <consortium name="The Broad Institute Genomics Platform"/>
            <consortium name="The Broad Institute Genome Sequencing Center for Infectious Disease"/>
            <person name="Wu L."/>
            <person name="Ma J."/>
        </authorList>
    </citation>
    <scope>NUCLEOTIDE SEQUENCE [LARGE SCALE GENOMIC DNA]</scope>
    <source>
        <strain evidence="4">CGMCC 4.7466</strain>
    </source>
</reference>
<protein>
    <submittedName>
        <fullName evidence="3">Exo-beta-N-acetylmuramidase NamZ domain-containing protein</fullName>
    </submittedName>
</protein>
<dbReference type="PANTHER" id="PTHR42915">
    <property type="entry name" value="HYPOTHETICAL 460 KDA PROTEIN IN FEUA-SIGW INTERGENIC REGION [PRECURSOR]"/>
    <property type="match status" value="1"/>
</dbReference>
<evidence type="ECO:0000259" key="2">
    <source>
        <dbReference type="Pfam" id="PF20732"/>
    </source>
</evidence>
<dbReference type="InterPro" id="IPR008302">
    <property type="entry name" value="NamZ"/>
</dbReference>
<dbReference type="PIRSF" id="PIRSF016719">
    <property type="entry name" value="UCP016719"/>
    <property type="match status" value="1"/>
</dbReference>
<feature type="domain" description="Peptidoglycan beta-N-acetylmuramidase NamZ N-terminal" evidence="1">
    <location>
        <begin position="65"/>
        <end position="267"/>
    </location>
</feature>
<keyword evidence="4" id="KW-1185">Reference proteome</keyword>
<dbReference type="InterPro" id="IPR048503">
    <property type="entry name" value="NamZ_C"/>
</dbReference>
<name>A0ABV9T5B4_9BACT</name>
<evidence type="ECO:0000313" key="3">
    <source>
        <dbReference type="EMBL" id="MFC4873808.1"/>
    </source>
</evidence>
<evidence type="ECO:0000313" key="4">
    <source>
        <dbReference type="Proteomes" id="UP001595818"/>
    </source>
</evidence>
<dbReference type="Pfam" id="PF07075">
    <property type="entry name" value="NamZ_N"/>
    <property type="match status" value="1"/>
</dbReference>
<dbReference type="EMBL" id="JBHSJJ010000013">
    <property type="protein sequence ID" value="MFC4873808.1"/>
    <property type="molecule type" value="Genomic_DNA"/>
</dbReference>
<organism evidence="3 4">
    <name type="scientific">Negadavirga shengliensis</name>
    <dbReference type="NCBI Taxonomy" id="1389218"/>
    <lineage>
        <taxon>Bacteria</taxon>
        <taxon>Pseudomonadati</taxon>
        <taxon>Bacteroidota</taxon>
        <taxon>Cytophagia</taxon>
        <taxon>Cytophagales</taxon>
        <taxon>Cyclobacteriaceae</taxon>
        <taxon>Negadavirga</taxon>
    </lineage>
</organism>
<dbReference type="Proteomes" id="UP001595818">
    <property type="component" value="Unassembled WGS sequence"/>
</dbReference>
<accession>A0ABV9T5B4</accession>
<sequence length="431" mass="47870">MYIKPIFQAIFMIWGASMLGAGCQSKSGEASKTQVPSGEPISVTVGAERLFEPEYFSLIEGKKLALVTNHTGLLPDGRHLVDILYGNEKLDLKLLFGPEHGIRGEEDTHVADGKDKATGLPVISLYGKVRKPNAEMLADIDVILFDIQDIGARFYTYIATMNHVLEAAAEQGIPFVVLDRPNAIGGIYVDGPVGKKALEPVIGVDQLPVVHGMTVGELALMFNEEREKAGLPKAQLTVVPMKDYQREKWYDQTGLPWIKPSPNMLTLTTATIYPMTCLLEGTNLSEGRGTLSPFEHIGAPWVDGEKLASQLNAYGLNGVEFSTSQFIPESVVDGIKIYPPKFLGDTCYSAEIRVTDRNAFESVKAAVYMLEALHRLYPQKLEWREPRMDGLWKTDAVRKSILAEKPAEKIIQDWGNGLTYFKKTREQYLLY</sequence>
<proteinExistence type="predicted"/>
<gene>
    <name evidence="3" type="ORF">ACFPFU_19045</name>
</gene>
<dbReference type="RefSeq" id="WP_377067038.1">
    <property type="nucleotide sequence ID" value="NZ_JBHSJJ010000013.1"/>
</dbReference>
<dbReference type="Gene3D" id="3.90.1150.140">
    <property type="match status" value="1"/>
</dbReference>
<dbReference type="Gene3D" id="3.40.50.12170">
    <property type="entry name" value="Uncharacterised protein PF07075, DUF1343"/>
    <property type="match status" value="1"/>
</dbReference>
<evidence type="ECO:0000259" key="1">
    <source>
        <dbReference type="Pfam" id="PF07075"/>
    </source>
</evidence>
<dbReference type="PROSITE" id="PS51257">
    <property type="entry name" value="PROKAR_LIPOPROTEIN"/>
    <property type="match status" value="1"/>
</dbReference>
<feature type="domain" description="Peptidoglycan beta-N-acetylmuramidase NamZ C-terminal" evidence="2">
    <location>
        <begin position="272"/>
        <end position="431"/>
    </location>
</feature>
<dbReference type="InterPro" id="IPR048502">
    <property type="entry name" value="NamZ_N"/>
</dbReference>
<comment type="caution">
    <text evidence="3">The sequence shown here is derived from an EMBL/GenBank/DDBJ whole genome shotgun (WGS) entry which is preliminary data.</text>
</comment>
<dbReference type="PANTHER" id="PTHR42915:SF1">
    <property type="entry name" value="PEPTIDOGLYCAN BETA-N-ACETYLMURAMIDASE NAMZ"/>
    <property type="match status" value="1"/>
</dbReference>
<dbReference type="Pfam" id="PF20732">
    <property type="entry name" value="NamZ_C"/>
    <property type="match status" value="1"/>
</dbReference>